<dbReference type="WBParaSite" id="BTMF_0000821301-mRNA-1">
    <property type="protein sequence ID" value="BTMF_0000821301-mRNA-1"/>
    <property type="gene ID" value="BTMF_0000821301"/>
</dbReference>
<name>A0A0R3QKP5_9BILA</name>
<organism evidence="1">
    <name type="scientific">Brugia timori</name>
    <dbReference type="NCBI Taxonomy" id="42155"/>
    <lineage>
        <taxon>Eukaryota</taxon>
        <taxon>Metazoa</taxon>
        <taxon>Ecdysozoa</taxon>
        <taxon>Nematoda</taxon>
        <taxon>Chromadorea</taxon>
        <taxon>Rhabditida</taxon>
        <taxon>Spirurina</taxon>
        <taxon>Spiruromorpha</taxon>
        <taxon>Filarioidea</taxon>
        <taxon>Onchocercidae</taxon>
        <taxon>Brugia</taxon>
    </lineage>
</organism>
<reference evidence="1" key="1">
    <citation type="submission" date="2017-02" db="UniProtKB">
        <authorList>
            <consortium name="WormBaseParasite"/>
        </authorList>
    </citation>
    <scope>IDENTIFICATION</scope>
</reference>
<proteinExistence type="predicted"/>
<sequence>MNFFLLVIEHRILELLVLNSGCGCLLCVALDFLQRCYHIETENK</sequence>
<protein>
    <submittedName>
        <fullName evidence="1">Uncharacterized protein</fullName>
    </submittedName>
</protein>
<accession>A0A0R3QKP5</accession>
<dbReference type="AlphaFoldDB" id="A0A0R3QKP5"/>
<evidence type="ECO:0000313" key="1">
    <source>
        <dbReference type="WBParaSite" id="BTMF_0000821301-mRNA-1"/>
    </source>
</evidence>